<dbReference type="CDD" id="cd14014">
    <property type="entry name" value="STKc_PknB_like"/>
    <property type="match status" value="1"/>
</dbReference>
<dbReference type="InterPro" id="IPR011009">
    <property type="entry name" value="Kinase-like_dom_sf"/>
</dbReference>
<evidence type="ECO:0000256" key="6">
    <source>
        <dbReference type="ARBA" id="ARBA00022840"/>
    </source>
</evidence>
<dbReference type="GO" id="GO:0005524">
    <property type="term" value="F:ATP binding"/>
    <property type="evidence" value="ECO:0007669"/>
    <property type="project" value="UniProtKB-KW"/>
</dbReference>
<organism evidence="8 9">
    <name type="scientific">Actinomadura barringtoniae</name>
    <dbReference type="NCBI Taxonomy" id="1427535"/>
    <lineage>
        <taxon>Bacteria</taxon>
        <taxon>Bacillati</taxon>
        <taxon>Actinomycetota</taxon>
        <taxon>Actinomycetes</taxon>
        <taxon>Streptosporangiales</taxon>
        <taxon>Thermomonosporaceae</taxon>
        <taxon>Actinomadura</taxon>
    </lineage>
</organism>
<keyword evidence="6" id="KW-0067">ATP-binding</keyword>
<dbReference type="Proteomes" id="UP000669179">
    <property type="component" value="Unassembled WGS sequence"/>
</dbReference>
<dbReference type="PANTHER" id="PTHR43289">
    <property type="entry name" value="MITOGEN-ACTIVATED PROTEIN KINASE KINASE KINASE 20-RELATED"/>
    <property type="match status" value="1"/>
</dbReference>
<keyword evidence="2 8" id="KW-0723">Serine/threonine-protein kinase</keyword>
<dbReference type="PROSITE" id="PS00108">
    <property type="entry name" value="PROTEIN_KINASE_ST"/>
    <property type="match status" value="1"/>
</dbReference>
<dbReference type="AlphaFoldDB" id="A0A939PVD6"/>
<evidence type="ECO:0000256" key="4">
    <source>
        <dbReference type="ARBA" id="ARBA00022741"/>
    </source>
</evidence>
<evidence type="ECO:0000259" key="7">
    <source>
        <dbReference type="PROSITE" id="PS50011"/>
    </source>
</evidence>
<dbReference type="InterPro" id="IPR000719">
    <property type="entry name" value="Prot_kinase_dom"/>
</dbReference>
<accession>A0A939PVD6</accession>
<evidence type="ECO:0000256" key="5">
    <source>
        <dbReference type="ARBA" id="ARBA00022777"/>
    </source>
</evidence>
<evidence type="ECO:0000256" key="2">
    <source>
        <dbReference type="ARBA" id="ARBA00022527"/>
    </source>
</evidence>
<gene>
    <name evidence="8" type="ORF">J4573_51025</name>
</gene>
<comment type="caution">
    <text evidence="8">The sequence shown here is derived from an EMBL/GenBank/DDBJ whole genome shotgun (WGS) entry which is preliminary data.</text>
</comment>
<evidence type="ECO:0000313" key="9">
    <source>
        <dbReference type="Proteomes" id="UP000669179"/>
    </source>
</evidence>
<dbReference type="PANTHER" id="PTHR43289:SF6">
    <property type="entry name" value="SERINE_THREONINE-PROTEIN KINASE NEKL-3"/>
    <property type="match status" value="1"/>
</dbReference>
<dbReference type="PROSITE" id="PS50011">
    <property type="entry name" value="PROTEIN_KINASE_DOM"/>
    <property type="match status" value="1"/>
</dbReference>
<dbReference type="Gene3D" id="1.10.510.10">
    <property type="entry name" value="Transferase(Phosphotransferase) domain 1"/>
    <property type="match status" value="1"/>
</dbReference>
<proteinExistence type="predicted"/>
<evidence type="ECO:0000256" key="1">
    <source>
        <dbReference type="ARBA" id="ARBA00012513"/>
    </source>
</evidence>
<sequence length="552" mass="58770">MSEWRVSGFEEVRELGRGGQGRVVLARHATRGTPVAIKYLTAGAGEAEIERLRHEARMLGQVENPHVARLYRLVEGEQGVAIIMEAVEGVSFKEILQRYGTLEPEAALTVLKGSLLGLAAAHAVGVVHRDYKPANVVVPADGRSKLIDFGIATEAGSTSAAGTPIYMAPEQWRGEAASPATDVYAATCVFYECVTGHRPFPPGDRAALMKGHLSDPVPLDEVPEPLRPLVVRGMAKEADERPASAAAFVGELEGIAQSTYGPEWETHGVRALAGTALALAALFPLAAAGLAPTAAAGAAGTASAAGSGGILTAIGTKTAVVVAGTAVVGATAGGGYGVYQATKPEPEHRPVAATTSPATPAKTLTVGKFRLAVPLAWKVTQLRDYSQGDKLTDSYRIDVAGTDCAANKRDAQNTVWGKKYDYTTNCASFAVLGDTWIHPPSTREIQSYEPIAPFHPGTDPSHVCPTDPVKYNGVRAPLPNKPQVQKLAPVGDHQAEYRQWREQCWDYGASASNQGQVYFVQRLWYLPQSKILIIDEWNTPGLDAILRKATWL</sequence>
<keyword evidence="9" id="KW-1185">Reference proteome</keyword>
<dbReference type="EMBL" id="JAGEOJ010000037">
    <property type="protein sequence ID" value="MBO2455491.1"/>
    <property type="molecule type" value="Genomic_DNA"/>
</dbReference>
<reference evidence="8" key="1">
    <citation type="submission" date="2021-03" db="EMBL/GenBank/DDBJ databases">
        <authorList>
            <person name="Kanchanasin P."/>
            <person name="Saeng-In P."/>
            <person name="Phongsopitanun W."/>
            <person name="Yuki M."/>
            <person name="Kudo T."/>
            <person name="Ohkuma M."/>
            <person name="Tanasupawat S."/>
        </authorList>
    </citation>
    <scope>NUCLEOTIDE SEQUENCE</scope>
    <source>
        <strain evidence="8">GKU 128</strain>
    </source>
</reference>
<dbReference type="EC" id="2.7.11.1" evidence="1"/>
<keyword evidence="3" id="KW-0808">Transferase</keyword>
<dbReference type="SUPFAM" id="SSF56112">
    <property type="entry name" value="Protein kinase-like (PK-like)"/>
    <property type="match status" value="1"/>
</dbReference>
<keyword evidence="4" id="KW-0547">Nucleotide-binding</keyword>
<protein>
    <recommendedName>
        <fullName evidence="1">non-specific serine/threonine protein kinase</fullName>
        <ecNumber evidence="1">2.7.11.1</ecNumber>
    </recommendedName>
</protein>
<name>A0A939PVD6_9ACTN</name>
<dbReference type="GO" id="GO:0004674">
    <property type="term" value="F:protein serine/threonine kinase activity"/>
    <property type="evidence" value="ECO:0007669"/>
    <property type="project" value="UniProtKB-KW"/>
</dbReference>
<evidence type="ECO:0000256" key="3">
    <source>
        <dbReference type="ARBA" id="ARBA00022679"/>
    </source>
</evidence>
<dbReference type="InterPro" id="IPR008271">
    <property type="entry name" value="Ser/Thr_kinase_AS"/>
</dbReference>
<evidence type="ECO:0000313" key="8">
    <source>
        <dbReference type="EMBL" id="MBO2455491.1"/>
    </source>
</evidence>
<dbReference type="Pfam" id="PF00069">
    <property type="entry name" value="Pkinase"/>
    <property type="match status" value="1"/>
</dbReference>
<keyword evidence="5 8" id="KW-0418">Kinase</keyword>
<dbReference type="RefSeq" id="WP_208263714.1">
    <property type="nucleotide sequence ID" value="NZ_JAGEOJ010000037.1"/>
</dbReference>
<feature type="domain" description="Protein kinase" evidence="7">
    <location>
        <begin position="9"/>
        <end position="260"/>
    </location>
</feature>